<accession>A0AAD9P4P3</accession>
<protein>
    <submittedName>
        <fullName evidence="2">Uncharacterized protein</fullName>
    </submittedName>
</protein>
<keyword evidence="3" id="KW-1185">Reference proteome</keyword>
<feature type="compositionally biased region" description="Polar residues" evidence="1">
    <location>
        <begin position="612"/>
        <end position="647"/>
    </location>
</feature>
<dbReference type="AlphaFoldDB" id="A0AAD9P4P3"/>
<name>A0AAD9P4P3_RIDPI</name>
<feature type="compositionally biased region" description="Basic and acidic residues" evidence="1">
    <location>
        <begin position="153"/>
        <end position="165"/>
    </location>
</feature>
<gene>
    <name evidence="2" type="ORF">NP493_141g03011</name>
</gene>
<evidence type="ECO:0000313" key="2">
    <source>
        <dbReference type="EMBL" id="KAK2188114.1"/>
    </source>
</evidence>
<evidence type="ECO:0000256" key="1">
    <source>
        <dbReference type="SAM" id="MobiDB-lite"/>
    </source>
</evidence>
<feature type="region of interest" description="Disordered" evidence="1">
    <location>
        <begin position="284"/>
        <end position="325"/>
    </location>
</feature>
<feature type="compositionally biased region" description="Polar residues" evidence="1">
    <location>
        <begin position="445"/>
        <end position="454"/>
    </location>
</feature>
<feature type="region of interest" description="Disordered" evidence="1">
    <location>
        <begin position="578"/>
        <end position="675"/>
    </location>
</feature>
<organism evidence="2 3">
    <name type="scientific">Ridgeia piscesae</name>
    <name type="common">Tubeworm</name>
    <dbReference type="NCBI Taxonomy" id="27915"/>
    <lineage>
        <taxon>Eukaryota</taxon>
        <taxon>Metazoa</taxon>
        <taxon>Spiralia</taxon>
        <taxon>Lophotrochozoa</taxon>
        <taxon>Annelida</taxon>
        <taxon>Polychaeta</taxon>
        <taxon>Sedentaria</taxon>
        <taxon>Canalipalpata</taxon>
        <taxon>Sabellida</taxon>
        <taxon>Siboglinidae</taxon>
        <taxon>Ridgeia</taxon>
    </lineage>
</organism>
<dbReference type="EMBL" id="JAODUO010000143">
    <property type="protein sequence ID" value="KAK2188114.1"/>
    <property type="molecule type" value="Genomic_DNA"/>
</dbReference>
<comment type="caution">
    <text evidence="2">The sequence shown here is derived from an EMBL/GenBank/DDBJ whole genome shotgun (WGS) entry which is preliminary data.</text>
</comment>
<feature type="region of interest" description="Disordered" evidence="1">
    <location>
        <begin position="414"/>
        <end position="454"/>
    </location>
</feature>
<dbReference type="Proteomes" id="UP001209878">
    <property type="component" value="Unassembled WGS sequence"/>
</dbReference>
<evidence type="ECO:0000313" key="3">
    <source>
        <dbReference type="Proteomes" id="UP001209878"/>
    </source>
</evidence>
<proteinExistence type="predicted"/>
<reference evidence="2" key="1">
    <citation type="journal article" date="2023" name="Mol. Biol. Evol.">
        <title>Third-Generation Sequencing Reveals the Adaptive Role of the Epigenome in Three Deep-Sea Polychaetes.</title>
        <authorList>
            <person name="Perez M."/>
            <person name="Aroh O."/>
            <person name="Sun Y."/>
            <person name="Lan Y."/>
            <person name="Juniper S.K."/>
            <person name="Young C.R."/>
            <person name="Angers B."/>
            <person name="Qian P.Y."/>
        </authorList>
    </citation>
    <scope>NUCLEOTIDE SEQUENCE</scope>
    <source>
        <strain evidence="2">R07B-5</strain>
    </source>
</reference>
<sequence length="675" mass="73847">MGPQKTEVDRQTAGDKGSINMLSGFPHWVLIPPISTPQPHCSSWGKGTDPRQCPAGSCLLEIIEEGLQLKLELRSIKEQFAGLLHNFHTFEETGQVPPSLPPAMDAKPMSATRARVRAVYEARKARLKAKRLSSGWTDSKPSPARASKKAKRDHNTDQQDKENRHSGRVSPVNCVVTSTPFLKPSSVQRGHSKTVLTPIKEERWYGGTTPSKHRVHRRHSCALTPHVTPICLSPSPSANYIRLKSSLAASKCDYASMSPNIPGAPNHTRVSDYTCRRNDTSIWSDDSRQSDITIDVSTTKGGSPTKESRGSPRGCTEGGRQTDSPVQYASSDEISIVYTNKSLRDISLISQISRSSLREHRSSSNMSGAFHSTFNYPLHSTLNYPLHSTMQCLEEPVVNEPQMGSGVKMCASDAVTQSDGSSGIHSTTQSTRCQPDGNHRRSDKSNPPTLSQKPQLCREHGLHPTLGGPCIFQTDCDSQMDHVTETDCDSSYLSEHVDDMSFSSTEDYVATYDARNARMKMLRRQTGQTELKNIRHPIGLSESDLLFELTQKHMSMDATRASLPDLSVLSTVLGDTNRSDSTLIASPKKSSHKDSDSVFSPNDTLVDVTATIGPTTDESPESNTTLPVPMNSPMTDSGSSSRPTTDNYDLCPSGDSKNRNVPRTNVVIAKQSPSA</sequence>
<feature type="compositionally biased region" description="Polar residues" evidence="1">
    <location>
        <begin position="290"/>
        <end position="302"/>
    </location>
</feature>
<feature type="region of interest" description="Disordered" evidence="1">
    <location>
        <begin position="130"/>
        <end position="173"/>
    </location>
</feature>
<feature type="compositionally biased region" description="Polar residues" evidence="1">
    <location>
        <begin position="414"/>
        <end position="433"/>
    </location>
</feature>